<evidence type="ECO:0000313" key="1">
    <source>
        <dbReference type="EMBL" id="VFK10957.1"/>
    </source>
</evidence>
<sequence>MSDSPGNRGGYRCIRCPACGAFASGRVAPAISPRALAIRRRATDDGFPAMDRTLPVTDSRPVAMAWYLPATAISLVSTDIHRGAMDICLVSMDNRLPSVAFSLMATDGTPWRDFASDQ</sequence>
<gene>
    <name evidence="1" type="ORF">BECKLPF1236B_GA0070989_10184</name>
</gene>
<name>A0A450W1J6_9GAMM</name>
<protein>
    <submittedName>
        <fullName evidence="1">Uncharacterized protein</fullName>
    </submittedName>
</protein>
<dbReference type="EMBL" id="CAADFK010000018">
    <property type="protein sequence ID" value="VFK10957.1"/>
    <property type="molecule type" value="Genomic_DNA"/>
</dbReference>
<accession>A0A450W1J6</accession>
<dbReference type="AlphaFoldDB" id="A0A450W1J6"/>
<proteinExistence type="predicted"/>
<organism evidence="1">
    <name type="scientific">Candidatus Kentrum sp. LPFa</name>
    <dbReference type="NCBI Taxonomy" id="2126335"/>
    <lineage>
        <taxon>Bacteria</taxon>
        <taxon>Pseudomonadati</taxon>
        <taxon>Pseudomonadota</taxon>
        <taxon>Gammaproteobacteria</taxon>
        <taxon>Candidatus Kentrum</taxon>
    </lineage>
</organism>
<reference evidence="1" key="1">
    <citation type="submission" date="2019-02" db="EMBL/GenBank/DDBJ databases">
        <authorList>
            <person name="Gruber-Vodicka R. H."/>
            <person name="Seah K. B. B."/>
        </authorList>
    </citation>
    <scope>NUCLEOTIDE SEQUENCE</scope>
    <source>
        <strain evidence="1">BECK_S313</strain>
    </source>
</reference>